<accession>A0A1G9IZW8</accession>
<dbReference type="PANTHER" id="PTHR11933:SF6">
    <property type="entry name" value="THIL AANH DOMAIN-CONTAINING PROTEIN"/>
    <property type="match status" value="1"/>
</dbReference>
<evidence type="ECO:0000259" key="4">
    <source>
        <dbReference type="Pfam" id="PF18297"/>
    </source>
</evidence>
<feature type="domain" description="NFACT protein RNA binding" evidence="4">
    <location>
        <begin position="237"/>
        <end position="324"/>
    </location>
</feature>
<dbReference type="InterPro" id="IPR020536">
    <property type="entry name" value="ThiI_AANH"/>
</dbReference>
<reference evidence="6" key="1">
    <citation type="submission" date="2016-10" db="EMBL/GenBank/DDBJ databases">
        <authorList>
            <person name="Varghese N."/>
            <person name="Submissions S."/>
        </authorList>
    </citation>
    <scope>NUCLEOTIDE SEQUENCE [LARGE SCALE GENOMIC DNA]</scope>
    <source>
        <strain evidence="6">DSM 16995</strain>
    </source>
</reference>
<evidence type="ECO:0000256" key="1">
    <source>
        <dbReference type="ARBA" id="ARBA00022741"/>
    </source>
</evidence>
<organism evidence="5 6">
    <name type="scientific">Maridesulfovibrio ferrireducens</name>
    <dbReference type="NCBI Taxonomy" id="246191"/>
    <lineage>
        <taxon>Bacteria</taxon>
        <taxon>Pseudomonadati</taxon>
        <taxon>Thermodesulfobacteriota</taxon>
        <taxon>Desulfovibrionia</taxon>
        <taxon>Desulfovibrionales</taxon>
        <taxon>Desulfovibrionaceae</taxon>
        <taxon>Maridesulfovibrio</taxon>
    </lineage>
</organism>
<dbReference type="GO" id="GO:0005524">
    <property type="term" value="F:ATP binding"/>
    <property type="evidence" value="ECO:0007669"/>
    <property type="project" value="UniProtKB-KW"/>
</dbReference>
<dbReference type="OrthoDB" id="9781887at2"/>
<keyword evidence="6" id="KW-1185">Reference proteome</keyword>
<dbReference type="InterPro" id="IPR059101">
    <property type="entry name" value="NFACT-R_2"/>
</dbReference>
<dbReference type="Proteomes" id="UP000199053">
    <property type="component" value="Unassembled WGS sequence"/>
</dbReference>
<dbReference type="AlphaFoldDB" id="A0A1G9IZW8"/>
<dbReference type="EMBL" id="FNGA01000004">
    <property type="protein sequence ID" value="SDL30798.1"/>
    <property type="molecule type" value="Genomic_DNA"/>
</dbReference>
<gene>
    <name evidence="5" type="ORF">SAMN05660337_2588</name>
</gene>
<evidence type="ECO:0000313" key="6">
    <source>
        <dbReference type="Proteomes" id="UP000199053"/>
    </source>
</evidence>
<keyword evidence="2" id="KW-0067">ATP-binding</keyword>
<name>A0A1G9IZW8_9BACT</name>
<dbReference type="STRING" id="246191.SAMN05660337_2588"/>
<dbReference type="PANTHER" id="PTHR11933">
    <property type="entry name" value="TRNA 5-METHYLAMINOMETHYL-2-THIOURIDYLATE -METHYLTRANSFERASE"/>
    <property type="match status" value="1"/>
</dbReference>
<evidence type="ECO:0000313" key="5">
    <source>
        <dbReference type="EMBL" id="SDL30798.1"/>
    </source>
</evidence>
<dbReference type="SUPFAM" id="SSF52402">
    <property type="entry name" value="Adenine nucleotide alpha hydrolases-like"/>
    <property type="match status" value="1"/>
</dbReference>
<keyword evidence="1" id="KW-0547">Nucleotide-binding</keyword>
<evidence type="ECO:0000256" key="2">
    <source>
        <dbReference type="ARBA" id="ARBA00022840"/>
    </source>
</evidence>
<evidence type="ECO:0000259" key="3">
    <source>
        <dbReference type="Pfam" id="PF02568"/>
    </source>
</evidence>
<dbReference type="Pfam" id="PF02568">
    <property type="entry name" value="ThiI"/>
    <property type="match status" value="1"/>
</dbReference>
<protein>
    <submittedName>
        <fullName evidence="5">Uncharacterized protein</fullName>
    </submittedName>
</protein>
<sequence>MNTRYDALALFSGGLDSILACKVIQDQGLKVLGIHFITPFFGNPEKIEDWQEIYGVDILPVDISSKYIKMMLDVPAHGMGKLVNPCVDCKIMMLRHAHSLMDEFGAKFIISGEVVGQRPMSQRQEALNSIRNDAEVRDVLLRPLCAKSQLITPCEESGLVDREKLPHISGRGRKEQLAMAKAYGFKVIPTPAGGCKLTEYENAARFLPLLRNLKEPDVNFFKLTTVGRQYWAGNKLLAIGRNQDDNENIEKLFNDGDYVFEVKDFPGPLSLGRALNPEGWTEREILDAAAMTASFSPKARNSGGEVVVNVIGPDGNKDVSVLPSRETETVFAGPNLEGLKEWKIERENFRLKNIELKKIEGDNLALGKND</sequence>
<feature type="domain" description="Thil AANH" evidence="3">
    <location>
        <begin position="5"/>
        <end position="146"/>
    </location>
</feature>
<dbReference type="InterPro" id="IPR014729">
    <property type="entry name" value="Rossmann-like_a/b/a_fold"/>
</dbReference>
<dbReference type="Pfam" id="PF18297">
    <property type="entry name" value="NFACT-R_2"/>
    <property type="match status" value="1"/>
</dbReference>
<dbReference type="GO" id="GO:0004810">
    <property type="term" value="F:CCA tRNA nucleotidyltransferase activity"/>
    <property type="evidence" value="ECO:0007669"/>
    <property type="project" value="InterPro"/>
</dbReference>
<proteinExistence type="predicted"/>
<dbReference type="Gene3D" id="3.40.50.620">
    <property type="entry name" value="HUPs"/>
    <property type="match status" value="1"/>
</dbReference>